<protein>
    <submittedName>
        <fullName evidence="2">Uncharacterized protein</fullName>
    </submittedName>
</protein>
<gene>
    <name evidence="2" type="ORF">FTUN_6223</name>
</gene>
<name>A0A6M5YXJ6_9BACT</name>
<feature type="transmembrane region" description="Helical" evidence="1">
    <location>
        <begin position="67"/>
        <end position="86"/>
    </location>
</feature>
<keyword evidence="1" id="KW-1133">Transmembrane helix</keyword>
<organism evidence="2 3">
    <name type="scientific">Frigoriglobus tundricola</name>
    <dbReference type="NCBI Taxonomy" id="2774151"/>
    <lineage>
        <taxon>Bacteria</taxon>
        <taxon>Pseudomonadati</taxon>
        <taxon>Planctomycetota</taxon>
        <taxon>Planctomycetia</taxon>
        <taxon>Gemmatales</taxon>
        <taxon>Gemmataceae</taxon>
        <taxon>Frigoriglobus</taxon>
    </lineage>
</organism>
<feature type="transmembrane region" description="Helical" evidence="1">
    <location>
        <begin position="12"/>
        <end position="32"/>
    </location>
</feature>
<keyword evidence="1" id="KW-0472">Membrane</keyword>
<dbReference type="RefSeq" id="WP_171473762.1">
    <property type="nucleotide sequence ID" value="NZ_CP053452.2"/>
</dbReference>
<feature type="transmembrane region" description="Helical" evidence="1">
    <location>
        <begin position="92"/>
        <end position="116"/>
    </location>
</feature>
<proteinExistence type="predicted"/>
<keyword evidence="3" id="KW-1185">Reference proteome</keyword>
<dbReference type="EMBL" id="CP053452">
    <property type="protein sequence ID" value="QJW98628.1"/>
    <property type="molecule type" value="Genomic_DNA"/>
</dbReference>
<dbReference type="AlphaFoldDB" id="A0A6M5YXJ6"/>
<reference evidence="3" key="1">
    <citation type="submission" date="2020-05" db="EMBL/GenBank/DDBJ databases">
        <title>Frigoriglobus tundricola gen. nov., sp. nov., a psychrotolerant cellulolytic planctomycete of the family Gemmataceae with two divergent copies of 16S rRNA gene.</title>
        <authorList>
            <person name="Kulichevskaya I.S."/>
            <person name="Ivanova A.A."/>
            <person name="Naumoff D.G."/>
            <person name="Beletsky A.V."/>
            <person name="Rijpstra W.I.C."/>
            <person name="Sinninghe Damste J.S."/>
            <person name="Mardanov A.V."/>
            <person name="Ravin N.V."/>
            <person name="Dedysh S.N."/>
        </authorList>
    </citation>
    <scope>NUCLEOTIDE SEQUENCE [LARGE SCALE GENOMIC DNA]</scope>
    <source>
        <strain evidence="3">PL17</strain>
    </source>
</reference>
<evidence type="ECO:0000313" key="2">
    <source>
        <dbReference type="EMBL" id="QJW98628.1"/>
    </source>
</evidence>
<dbReference type="KEGG" id="ftj:FTUN_6223"/>
<accession>A0A6M5YXJ6</accession>
<dbReference type="Proteomes" id="UP000503447">
    <property type="component" value="Chromosome"/>
</dbReference>
<sequence length="132" mass="13813">MDGKARRGQWVLIALVLFFVVSEGAMAVLSLQAGRFKGAQIGRVLLTGWLLWQIWDGAAWARQLMTGLLLLGVALTVVLAVAVPAVTAHPGLVALCIGVVVIGLALAIGLMSPWVGAYQAARRAGRDAPTVS</sequence>
<evidence type="ECO:0000256" key="1">
    <source>
        <dbReference type="SAM" id="Phobius"/>
    </source>
</evidence>
<keyword evidence="1" id="KW-0812">Transmembrane</keyword>
<evidence type="ECO:0000313" key="3">
    <source>
        <dbReference type="Proteomes" id="UP000503447"/>
    </source>
</evidence>